<evidence type="ECO:0000313" key="1">
    <source>
        <dbReference type="EMBL" id="MST85749.1"/>
    </source>
</evidence>
<sequence length="120" mass="13803">MIECAKAVRRQLGPGYLEAVYKNAMLIEIRKHKHAVRTEVPFEVRYDGIVVGSYRADIIVDNRLILELKATTCLTMANEIQLVNYLNATGIDDGFLINFGSDQLQFKHKYRTYKKNVHNT</sequence>
<comment type="caution">
    <text evidence="1">The sequence shown here is derived from an EMBL/GenBank/DDBJ whole genome shotgun (WGS) entry which is preliminary data.</text>
</comment>
<gene>
    <name evidence="1" type="ORF">FYJ73_13930</name>
</gene>
<proteinExistence type="predicted"/>
<dbReference type="EMBL" id="VUNG01000050">
    <property type="protein sequence ID" value="MST85749.1"/>
    <property type="molecule type" value="Genomic_DNA"/>
</dbReference>
<dbReference type="Proteomes" id="UP000438914">
    <property type="component" value="Unassembled WGS sequence"/>
</dbReference>
<dbReference type="InterPro" id="IPR026350">
    <property type="entry name" value="GxxExxY"/>
</dbReference>
<accession>A0A7K0KIQ3</accession>
<reference evidence="1 2" key="1">
    <citation type="submission" date="2019-08" db="EMBL/GenBank/DDBJ databases">
        <title>In-depth cultivation of the pig gut microbiome towards novel bacterial diversity and tailored functional studies.</title>
        <authorList>
            <person name="Wylensek D."/>
            <person name="Hitch T.C.A."/>
            <person name="Clavel T."/>
        </authorList>
    </citation>
    <scope>NUCLEOTIDE SEQUENCE [LARGE SCALE GENOMIC DNA]</scope>
    <source>
        <strain evidence="1 2">LKV-178-WT-2A</strain>
    </source>
</reference>
<dbReference type="NCBIfam" id="TIGR04256">
    <property type="entry name" value="GxxExxY"/>
    <property type="match status" value="1"/>
</dbReference>
<keyword evidence="2" id="KW-1185">Reference proteome</keyword>
<dbReference type="AlphaFoldDB" id="A0A7K0KIQ3"/>
<evidence type="ECO:0000313" key="2">
    <source>
        <dbReference type="Proteomes" id="UP000438914"/>
    </source>
</evidence>
<protein>
    <submittedName>
        <fullName evidence="1">GxxExxY protein</fullName>
    </submittedName>
</protein>
<name>A0A7K0KIQ3_9BACT</name>
<organism evidence="1 2">
    <name type="scientific">Hallella mizrahii</name>
    <dbReference type="NCBI Taxonomy" id="2606637"/>
    <lineage>
        <taxon>Bacteria</taxon>
        <taxon>Pseudomonadati</taxon>
        <taxon>Bacteroidota</taxon>
        <taxon>Bacteroidia</taxon>
        <taxon>Bacteroidales</taxon>
        <taxon>Prevotellaceae</taxon>
        <taxon>Hallella</taxon>
    </lineage>
</organism>
<dbReference type="Pfam" id="PF13366">
    <property type="entry name" value="PDDEXK_3"/>
    <property type="match status" value="1"/>
</dbReference>